<keyword evidence="2" id="KW-1185">Reference proteome</keyword>
<name>A0A9Q0XYV2_9SAUR</name>
<dbReference type="EMBL" id="JAPFRF010000004">
    <property type="protein sequence ID" value="KAJ7335315.1"/>
    <property type="molecule type" value="Genomic_DNA"/>
</dbReference>
<organism evidence="1 2">
    <name type="scientific">Phrynocephalus forsythii</name>
    <dbReference type="NCBI Taxonomy" id="171643"/>
    <lineage>
        <taxon>Eukaryota</taxon>
        <taxon>Metazoa</taxon>
        <taxon>Chordata</taxon>
        <taxon>Craniata</taxon>
        <taxon>Vertebrata</taxon>
        <taxon>Euteleostomi</taxon>
        <taxon>Lepidosauria</taxon>
        <taxon>Squamata</taxon>
        <taxon>Bifurcata</taxon>
        <taxon>Unidentata</taxon>
        <taxon>Episquamata</taxon>
        <taxon>Toxicofera</taxon>
        <taxon>Iguania</taxon>
        <taxon>Acrodonta</taxon>
        <taxon>Agamidae</taxon>
        <taxon>Agaminae</taxon>
        <taxon>Phrynocephalus</taxon>
    </lineage>
</organism>
<gene>
    <name evidence="1" type="ORF">JRQ81_013256</name>
</gene>
<sequence>MPRNNLLQDRSKGPNDRTPLVVTYSPQVRPLKCILNDCQPILDKNTSLSKAFGGRQVPELGIITSLPSLPWWNYLTKQALIKLIAIFLNESA</sequence>
<evidence type="ECO:0000313" key="1">
    <source>
        <dbReference type="EMBL" id="KAJ7335315.1"/>
    </source>
</evidence>
<reference evidence="1" key="1">
    <citation type="journal article" date="2023" name="DNA Res.">
        <title>Chromosome-level genome assembly of Phrynocephalus forsythii using third-generation DNA sequencing and Hi-C analysis.</title>
        <authorList>
            <person name="Qi Y."/>
            <person name="Zhao W."/>
            <person name="Zhao Y."/>
            <person name="Niu C."/>
            <person name="Cao S."/>
            <person name="Zhang Y."/>
        </authorList>
    </citation>
    <scope>NUCLEOTIDE SEQUENCE</scope>
    <source>
        <tissue evidence="1">Muscle</tissue>
    </source>
</reference>
<comment type="caution">
    <text evidence="1">The sequence shown here is derived from an EMBL/GenBank/DDBJ whole genome shotgun (WGS) entry which is preliminary data.</text>
</comment>
<dbReference type="Proteomes" id="UP001142489">
    <property type="component" value="Unassembled WGS sequence"/>
</dbReference>
<evidence type="ECO:0000313" key="2">
    <source>
        <dbReference type="Proteomes" id="UP001142489"/>
    </source>
</evidence>
<dbReference type="AlphaFoldDB" id="A0A9Q0XYV2"/>
<proteinExistence type="predicted"/>
<protein>
    <submittedName>
        <fullName evidence="1">Uncharacterized protein</fullName>
    </submittedName>
</protein>
<accession>A0A9Q0XYV2</accession>